<dbReference type="SUPFAM" id="SSF46689">
    <property type="entry name" value="Homeodomain-like"/>
    <property type="match status" value="1"/>
</dbReference>
<feature type="DNA-binding region" description="H-T-H motif" evidence="4">
    <location>
        <begin position="33"/>
        <end position="52"/>
    </location>
</feature>
<evidence type="ECO:0000313" key="7">
    <source>
        <dbReference type="Proteomes" id="UP001259572"/>
    </source>
</evidence>
<dbReference type="Proteomes" id="UP001259572">
    <property type="component" value="Unassembled WGS sequence"/>
</dbReference>
<reference evidence="6 7" key="1">
    <citation type="submission" date="2023-05" db="EMBL/GenBank/DDBJ databases">
        <authorList>
            <person name="Guo Y."/>
        </authorList>
    </citation>
    <scope>NUCLEOTIDE SEQUENCE [LARGE SCALE GENOMIC DNA]</scope>
    <source>
        <strain evidence="6 7">GR2756</strain>
    </source>
</reference>
<dbReference type="EMBL" id="JAVUPU010000007">
    <property type="protein sequence ID" value="MDT9600070.1"/>
    <property type="molecule type" value="Genomic_DNA"/>
</dbReference>
<comment type="caution">
    <text evidence="6">The sequence shown here is derived from an EMBL/GenBank/DDBJ whole genome shotgun (WGS) entry which is preliminary data.</text>
</comment>
<keyword evidence="1" id="KW-0805">Transcription regulation</keyword>
<evidence type="ECO:0000256" key="2">
    <source>
        <dbReference type="ARBA" id="ARBA00023125"/>
    </source>
</evidence>
<dbReference type="Gene3D" id="1.10.357.10">
    <property type="entry name" value="Tetracycline Repressor, domain 2"/>
    <property type="match status" value="1"/>
</dbReference>
<evidence type="ECO:0000256" key="4">
    <source>
        <dbReference type="PROSITE-ProRule" id="PRU00335"/>
    </source>
</evidence>
<evidence type="ECO:0000256" key="3">
    <source>
        <dbReference type="ARBA" id="ARBA00023163"/>
    </source>
</evidence>
<gene>
    <name evidence="6" type="ORF">RQX22_14005</name>
</gene>
<protein>
    <submittedName>
        <fullName evidence="6">TetR/AcrR family transcriptional regulator</fullName>
    </submittedName>
</protein>
<dbReference type="PROSITE" id="PS50977">
    <property type="entry name" value="HTH_TETR_2"/>
    <property type="match status" value="1"/>
</dbReference>
<dbReference type="InterPro" id="IPR001647">
    <property type="entry name" value="HTH_TetR"/>
</dbReference>
<dbReference type="RefSeq" id="WP_315727170.1">
    <property type="nucleotide sequence ID" value="NZ_JAVUPU010000007.1"/>
</dbReference>
<proteinExistence type="predicted"/>
<evidence type="ECO:0000313" key="6">
    <source>
        <dbReference type="EMBL" id="MDT9600070.1"/>
    </source>
</evidence>
<dbReference type="Pfam" id="PF00440">
    <property type="entry name" value="TetR_N"/>
    <property type="match status" value="1"/>
</dbReference>
<keyword evidence="7" id="KW-1185">Reference proteome</keyword>
<dbReference type="InterPro" id="IPR009057">
    <property type="entry name" value="Homeodomain-like_sf"/>
</dbReference>
<organism evidence="6 7">
    <name type="scientific">Sphingosinicella rhizophila</name>
    <dbReference type="NCBI Taxonomy" id="3050082"/>
    <lineage>
        <taxon>Bacteria</taxon>
        <taxon>Pseudomonadati</taxon>
        <taxon>Pseudomonadota</taxon>
        <taxon>Alphaproteobacteria</taxon>
        <taxon>Sphingomonadales</taxon>
        <taxon>Sphingosinicellaceae</taxon>
        <taxon>Sphingosinicella</taxon>
    </lineage>
</organism>
<name>A0ABU3QAU6_9SPHN</name>
<evidence type="ECO:0000256" key="1">
    <source>
        <dbReference type="ARBA" id="ARBA00023015"/>
    </source>
</evidence>
<sequence>MRKKDPVMVQQKREHIMRAALRCFAKKGVQFTSTDDICRAAKVSSGTLYYYFKSRDGLLHDLVVHAHATRDHLLENLKDVPNLLDAIINAQYASLKAIEAQGMPFDVYMELLVYGQRNKGLKSAFEEAAERAQALVTEAVEVHQKAGKVPDDLPPASIAIFLTVVASGTSILDLVHQKMTADAYREALAAILYRGLPSQSPAEAKPEIGKVKAQAVSA</sequence>
<feature type="domain" description="HTH tetR-type" evidence="5">
    <location>
        <begin position="10"/>
        <end position="70"/>
    </location>
</feature>
<dbReference type="PANTHER" id="PTHR30055:SF234">
    <property type="entry name" value="HTH-TYPE TRANSCRIPTIONAL REGULATOR BETI"/>
    <property type="match status" value="1"/>
</dbReference>
<dbReference type="PRINTS" id="PR00455">
    <property type="entry name" value="HTHTETR"/>
</dbReference>
<dbReference type="PANTHER" id="PTHR30055">
    <property type="entry name" value="HTH-TYPE TRANSCRIPTIONAL REGULATOR RUTR"/>
    <property type="match status" value="1"/>
</dbReference>
<dbReference type="SUPFAM" id="SSF48498">
    <property type="entry name" value="Tetracyclin repressor-like, C-terminal domain"/>
    <property type="match status" value="1"/>
</dbReference>
<keyword evidence="3" id="KW-0804">Transcription</keyword>
<dbReference type="InterPro" id="IPR050109">
    <property type="entry name" value="HTH-type_TetR-like_transc_reg"/>
</dbReference>
<accession>A0ABU3QAU6</accession>
<keyword evidence="2 4" id="KW-0238">DNA-binding</keyword>
<dbReference type="InterPro" id="IPR036271">
    <property type="entry name" value="Tet_transcr_reg_TetR-rel_C_sf"/>
</dbReference>
<evidence type="ECO:0000259" key="5">
    <source>
        <dbReference type="PROSITE" id="PS50977"/>
    </source>
</evidence>